<evidence type="ECO:0000256" key="1">
    <source>
        <dbReference type="SAM" id="MobiDB-lite"/>
    </source>
</evidence>
<feature type="region of interest" description="Disordered" evidence="1">
    <location>
        <begin position="341"/>
        <end position="361"/>
    </location>
</feature>
<reference evidence="3" key="2">
    <citation type="submission" date="2025-08" db="UniProtKB">
        <authorList>
            <consortium name="RefSeq"/>
        </authorList>
    </citation>
    <scope>IDENTIFICATION</scope>
    <source>
        <tissue evidence="3">Leaf</tissue>
    </source>
</reference>
<gene>
    <name evidence="3" type="primary">LOC130470238</name>
</gene>
<accession>A0ABM3RJW2</accession>
<keyword evidence="2" id="KW-1185">Reference proteome</keyword>
<proteinExistence type="predicted"/>
<feature type="compositionally biased region" description="Polar residues" evidence="1">
    <location>
        <begin position="262"/>
        <end position="274"/>
    </location>
</feature>
<feature type="region of interest" description="Disordered" evidence="1">
    <location>
        <begin position="255"/>
        <end position="284"/>
    </location>
</feature>
<evidence type="ECO:0000313" key="3">
    <source>
        <dbReference type="RefSeq" id="XP_056695897.1"/>
    </source>
</evidence>
<feature type="compositionally biased region" description="Basic residues" evidence="1">
    <location>
        <begin position="341"/>
        <end position="351"/>
    </location>
</feature>
<protein>
    <submittedName>
        <fullName evidence="3">Uncharacterized protein isoform X1</fullName>
    </submittedName>
</protein>
<reference evidence="2" key="1">
    <citation type="journal article" date="2021" name="Nat. Commun.">
        <title>Genomic analyses provide insights into spinach domestication and the genetic basis of agronomic traits.</title>
        <authorList>
            <person name="Cai X."/>
            <person name="Sun X."/>
            <person name="Xu C."/>
            <person name="Sun H."/>
            <person name="Wang X."/>
            <person name="Ge C."/>
            <person name="Zhang Z."/>
            <person name="Wang Q."/>
            <person name="Fei Z."/>
            <person name="Jiao C."/>
            <person name="Wang Q."/>
        </authorList>
    </citation>
    <scope>NUCLEOTIDE SEQUENCE [LARGE SCALE GENOMIC DNA]</scope>
    <source>
        <strain evidence="2">cv. Varoflay</strain>
    </source>
</reference>
<evidence type="ECO:0000313" key="2">
    <source>
        <dbReference type="Proteomes" id="UP000813463"/>
    </source>
</evidence>
<dbReference type="GeneID" id="130470238"/>
<sequence length="421" mass="47544">MQKQGDIEILLEMVVTDFECDLFRAGYIQISTRHDVVEDESNLHEGRKHWHLLFPEVTQNKNNPVENNFNTLPSSYNQANDCQVENDQVDNINNIVRQSNEYISMELASYVRAQLEHDSIPTSFANLFGDEEHEHEYTRHTNAITSLSLEGSSEYPMHNPSLQVMHKDEEKYDPQRIPSSVFERCDSLIPAEWSATSNESLFSLHLGTSSSLGKDQALLLSGELKTHGGLLPKSSEDLVITGNLEEIRRLAGLSKGGDDQHNVSNSTTIMSGVINNEGGKDHEEKETNKKLVLAFQTECFEGEKHKHQNIHSSNISFHSNASEDSNYSFAFPIFGDVGKNSMRKGHHHHHQQQQLDTNKQNTSPMKKGCFSCFHISSCISCSHCNPCRSCRHCTCCSSFASCFTSPSCLSRLSCWRFLLRK</sequence>
<name>A0ABM3RJW2_SPIOL</name>
<dbReference type="RefSeq" id="XP_056695897.1">
    <property type="nucleotide sequence ID" value="XM_056839919.1"/>
</dbReference>
<organism evidence="2 3">
    <name type="scientific">Spinacia oleracea</name>
    <name type="common">Spinach</name>
    <dbReference type="NCBI Taxonomy" id="3562"/>
    <lineage>
        <taxon>Eukaryota</taxon>
        <taxon>Viridiplantae</taxon>
        <taxon>Streptophyta</taxon>
        <taxon>Embryophyta</taxon>
        <taxon>Tracheophyta</taxon>
        <taxon>Spermatophyta</taxon>
        <taxon>Magnoliopsida</taxon>
        <taxon>eudicotyledons</taxon>
        <taxon>Gunneridae</taxon>
        <taxon>Pentapetalae</taxon>
        <taxon>Caryophyllales</taxon>
        <taxon>Chenopodiaceae</taxon>
        <taxon>Chenopodioideae</taxon>
        <taxon>Anserineae</taxon>
        <taxon>Spinacia</taxon>
    </lineage>
</organism>
<dbReference type="Proteomes" id="UP000813463">
    <property type="component" value="Chromosome 3"/>
</dbReference>
<dbReference type="PANTHER" id="PTHR33673:SF3">
    <property type="entry name" value="SUPPRESSOR SRP40-LIKE PROTEIN"/>
    <property type="match status" value="1"/>
</dbReference>
<dbReference type="PANTHER" id="PTHR33673">
    <property type="entry name" value="SUPPRESSOR SRP40-LIKE PROTEIN"/>
    <property type="match status" value="1"/>
</dbReference>